<dbReference type="Gene3D" id="1.10.3720.10">
    <property type="entry name" value="MetI-like"/>
    <property type="match status" value="1"/>
</dbReference>
<feature type="transmembrane region" description="Helical" evidence="7">
    <location>
        <begin position="218"/>
        <end position="239"/>
    </location>
</feature>
<dbReference type="OrthoDB" id="9804353at2"/>
<evidence type="ECO:0000259" key="8">
    <source>
        <dbReference type="PROSITE" id="PS50928"/>
    </source>
</evidence>
<comment type="subcellular location">
    <subcellularLocation>
        <location evidence="1 7">Cell membrane</location>
        <topology evidence="1 7">Multi-pass membrane protein</topology>
    </subcellularLocation>
</comment>
<keyword evidence="5 7" id="KW-1133">Transmembrane helix</keyword>
<comment type="caution">
    <text evidence="9">The sequence shown here is derived from an EMBL/GenBank/DDBJ whole genome shotgun (WGS) entry which is preliminary data.</text>
</comment>
<evidence type="ECO:0000256" key="3">
    <source>
        <dbReference type="ARBA" id="ARBA00022475"/>
    </source>
</evidence>
<feature type="transmembrane region" description="Helical" evidence="7">
    <location>
        <begin position="174"/>
        <end position="198"/>
    </location>
</feature>
<evidence type="ECO:0000256" key="2">
    <source>
        <dbReference type="ARBA" id="ARBA00022448"/>
    </source>
</evidence>
<dbReference type="InterPro" id="IPR000515">
    <property type="entry name" value="MetI-like"/>
</dbReference>
<evidence type="ECO:0000313" key="10">
    <source>
        <dbReference type="Proteomes" id="UP000271031"/>
    </source>
</evidence>
<dbReference type="Proteomes" id="UP000271031">
    <property type="component" value="Unassembled WGS sequence"/>
</dbReference>
<evidence type="ECO:0000256" key="6">
    <source>
        <dbReference type="ARBA" id="ARBA00023136"/>
    </source>
</evidence>
<dbReference type="CDD" id="cd06261">
    <property type="entry name" value="TM_PBP2"/>
    <property type="match status" value="1"/>
</dbReference>
<keyword evidence="6 7" id="KW-0472">Membrane</keyword>
<dbReference type="EMBL" id="RHHQ01000010">
    <property type="protein sequence ID" value="RNB87846.1"/>
    <property type="molecule type" value="Genomic_DNA"/>
</dbReference>
<dbReference type="PANTHER" id="PTHR30151">
    <property type="entry name" value="ALKANE SULFONATE ABC TRANSPORTER-RELATED, MEMBRANE SUBUNIT"/>
    <property type="match status" value="1"/>
</dbReference>
<protein>
    <submittedName>
        <fullName evidence="9">ABC transporter permease</fullName>
    </submittedName>
</protein>
<dbReference type="SUPFAM" id="SSF161098">
    <property type="entry name" value="MetI-like"/>
    <property type="match status" value="1"/>
</dbReference>
<dbReference type="GO" id="GO:0055085">
    <property type="term" value="P:transmembrane transport"/>
    <property type="evidence" value="ECO:0007669"/>
    <property type="project" value="InterPro"/>
</dbReference>
<keyword evidence="3" id="KW-1003">Cell membrane</keyword>
<dbReference type="Pfam" id="PF00528">
    <property type="entry name" value="BPD_transp_1"/>
    <property type="match status" value="1"/>
</dbReference>
<feature type="transmembrane region" description="Helical" evidence="7">
    <location>
        <begin position="122"/>
        <end position="142"/>
    </location>
</feature>
<dbReference type="PROSITE" id="PS50928">
    <property type="entry name" value="ABC_TM1"/>
    <property type="match status" value="1"/>
</dbReference>
<evidence type="ECO:0000256" key="4">
    <source>
        <dbReference type="ARBA" id="ARBA00022692"/>
    </source>
</evidence>
<keyword evidence="10" id="KW-1185">Reference proteome</keyword>
<evidence type="ECO:0000256" key="7">
    <source>
        <dbReference type="RuleBase" id="RU363032"/>
    </source>
</evidence>
<reference evidence="9 10" key="1">
    <citation type="submission" date="2018-10" db="EMBL/GenBank/DDBJ databases">
        <title>Phylogenomics of Brevibacillus.</title>
        <authorList>
            <person name="Dunlap C."/>
        </authorList>
    </citation>
    <scope>NUCLEOTIDE SEQUENCE [LARGE SCALE GENOMIC DNA]</scope>
    <source>
        <strain evidence="9 10">JCM 15716</strain>
    </source>
</reference>
<accession>A0A3M8DIJ7</accession>
<feature type="transmembrane region" description="Helical" evidence="7">
    <location>
        <begin position="91"/>
        <end position="116"/>
    </location>
</feature>
<evidence type="ECO:0000313" key="9">
    <source>
        <dbReference type="EMBL" id="RNB87846.1"/>
    </source>
</evidence>
<evidence type="ECO:0000256" key="5">
    <source>
        <dbReference type="ARBA" id="ARBA00022989"/>
    </source>
</evidence>
<comment type="similarity">
    <text evidence="7">Belongs to the binding-protein-dependent transport system permease family.</text>
</comment>
<keyword evidence="4 7" id="KW-0812">Transmembrane</keyword>
<evidence type="ECO:0000256" key="1">
    <source>
        <dbReference type="ARBA" id="ARBA00004651"/>
    </source>
</evidence>
<dbReference type="GO" id="GO:0005886">
    <property type="term" value="C:plasma membrane"/>
    <property type="evidence" value="ECO:0007669"/>
    <property type="project" value="UniProtKB-SubCell"/>
</dbReference>
<sequence length="255" mass="28527">MKWLQTSWPPLLVVFLFILGWQISVSLFGIEKWLLPSPADILREALSELPRLGMHTWATSQIALAGFLLSGTAGLVIACILHLIPGFKRGFYPLLILTQNIPIIALAPLLMIWFGYGLLPKMIVILLACFFPVVIATLDGFAQTDPSMYNYMKMIGANRRQLFFKLELPNALPYFFAGLKITAAYSVMGAVIAEWLGTDKGIGYYMLFAKSSFRTDRIFVALMVIFALSLVMFAAVLLLEKWLIKGRGARVRNQA</sequence>
<feature type="domain" description="ABC transmembrane type-1" evidence="8">
    <location>
        <begin position="56"/>
        <end position="243"/>
    </location>
</feature>
<organism evidence="9 10">
    <name type="scientific">Brevibacillus fluminis</name>
    <dbReference type="NCBI Taxonomy" id="511487"/>
    <lineage>
        <taxon>Bacteria</taxon>
        <taxon>Bacillati</taxon>
        <taxon>Bacillota</taxon>
        <taxon>Bacilli</taxon>
        <taxon>Bacillales</taxon>
        <taxon>Paenibacillaceae</taxon>
        <taxon>Brevibacillus</taxon>
    </lineage>
</organism>
<dbReference type="AlphaFoldDB" id="A0A3M8DIJ7"/>
<name>A0A3M8DIJ7_9BACL</name>
<proteinExistence type="inferred from homology"/>
<gene>
    <name evidence="9" type="ORF">EDM56_13340</name>
</gene>
<keyword evidence="2 7" id="KW-0813">Transport</keyword>
<dbReference type="InterPro" id="IPR035906">
    <property type="entry name" value="MetI-like_sf"/>
</dbReference>
<dbReference type="PANTHER" id="PTHR30151:SF20">
    <property type="entry name" value="ABC TRANSPORTER PERMEASE PROTEIN HI_0355-RELATED"/>
    <property type="match status" value="1"/>
</dbReference>
<feature type="transmembrane region" description="Helical" evidence="7">
    <location>
        <begin position="12"/>
        <end position="30"/>
    </location>
</feature>
<feature type="transmembrane region" description="Helical" evidence="7">
    <location>
        <begin position="62"/>
        <end position="84"/>
    </location>
</feature>